<sequence>MPPHMATLPSLPPGIDGWDREGSSLLNYRSIQTATEADGHQDVPELPVPCDSRLQWQPLVAAFWATGVEMPEQVARQPAGEGSRGNSAPTTASSCKQLASSESTRPSSCHVAAAPVPLVKQLANCRQLQHQFQRQHRLQRPERHQEETLPVSSGASALSHKVSSNTNSTASKGRRYLQRSSQQQQ</sequence>
<proteinExistence type="predicted"/>
<dbReference type="EMBL" id="CAJNNV010030934">
    <property type="protein sequence ID" value="CAE8634193.1"/>
    <property type="molecule type" value="Genomic_DNA"/>
</dbReference>
<feature type="region of interest" description="Disordered" evidence="1">
    <location>
        <begin position="133"/>
        <end position="185"/>
    </location>
</feature>
<evidence type="ECO:0000256" key="1">
    <source>
        <dbReference type="SAM" id="MobiDB-lite"/>
    </source>
</evidence>
<protein>
    <submittedName>
        <fullName evidence="2">Uncharacterized protein</fullName>
    </submittedName>
</protein>
<dbReference type="Proteomes" id="UP000654075">
    <property type="component" value="Unassembled WGS sequence"/>
</dbReference>
<comment type="caution">
    <text evidence="2">The sequence shown here is derived from an EMBL/GenBank/DDBJ whole genome shotgun (WGS) entry which is preliminary data.</text>
</comment>
<feature type="region of interest" description="Disordered" evidence="1">
    <location>
        <begin position="74"/>
        <end position="105"/>
    </location>
</feature>
<dbReference type="AlphaFoldDB" id="A0A813H8M0"/>
<organism evidence="2 3">
    <name type="scientific">Polarella glacialis</name>
    <name type="common">Dinoflagellate</name>
    <dbReference type="NCBI Taxonomy" id="89957"/>
    <lineage>
        <taxon>Eukaryota</taxon>
        <taxon>Sar</taxon>
        <taxon>Alveolata</taxon>
        <taxon>Dinophyceae</taxon>
        <taxon>Suessiales</taxon>
        <taxon>Suessiaceae</taxon>
        <taxon>Polarella</taxon>
    </lineage>
</organism>
<evidence type="ECO:0000313" key="2">
    <source>
        <dbReference type="EMBL" id="CAE8634193.1"/>
    </source>
</evidence>
<feature type="compositionally biased region" description="Polar residues" evidence="1">
    <location>
        <begin position="150"/>
        <end position="171"/>
    </location>
</feature>
<keyword evidence="3" id="KW-1185">Reference proteome</keyword>
<feature type="compositionally biased region" description="Polar residues" evidence="1">
    <location>
        <begin position="84"/>
        <end position="105"/>
    </location>
</feature>
<reference evidence="2" key="1">
    <citation type="submission" date="2021-02" db="EMBL/GenBank/DDBJ databases">
        <authorList>
            <person name="Dougan E. K."/>
            <person name="Rhodes N."/>
            <person name="Thang M."/>
            <person name="Chan C."/>
        </authorList>
    </citation>
    <scope>NUCLEOTIDE SEQUENCE</scope>
</reference>
<gene>
    <name evidence="2" type="ORF">PGLA1383_LOCUS49857</name>
</gene>
<accession>A0A813H8M0</accession>
<evidence type="ECO:0000313" key="3">
    <source>
        <dbReference type="Proteomes" id="UP000654075"/>
    </source>
</evidence>
<name>A0A813H8M0_POLGL</name>